<keyword evidence="3" id="KW-1185">Reference proteome</keyword>
<accession>A0A010Q6Z7</accession>
<evidence type="ECO:0000313" key="3">
    <source>
        <dbReference type="Proteomes" id="UP000020467"/>
    </source>
</evidence>
<dbReference type="InterPro" id="IPR029058">
    <property type="entry name" value="AB_hydrolase_fold"/>
</dbReference>
<dbReference type="Gene3D" id="3.40.50.1820">
    <property type="entry name" value="alpha/beta hydrolase"/>
    <property type="match status" value="1"/>
</dbReference>
<evidence type="ECO:0000259" key="1">
    <source>
        <dbReference type="Pfam" id="PF07859"/>
    </source>
</evidence>
<name>A0A010Q6Z7_9PEZI</name>
<comment type="caution">
    <text evidence="2">The sequence shown here is derived from an EMBL/GenBank/DDBJ whole genome shotgun (WGS) entry which is preliminary data.</text>
</comment>
<dbReference type="EMBL" id="JARH01000892">
    <property type="protein sequence ID" value="EXF75627.1"/>
    <property type="molecule type" value="Genomic_DNA"/>
</dbReference>
<dbReference type="PANTHER" id="PTHR23024">
    <property type="entry name" value="ARYLACETAMIDE DEACETYLASE"/>
    <property type="match status" value="1"/>
</dbReference>
<dbReference type="Proteomes" id="UP000020467">
    <property type="component" value="Unassembled WGS sequence"/>
</dbReference>
<dbReference type="eggNOG" id="ENOG502RQ43">
    <property type="taxonomic scope" value="Eukaryota"/>
</dbReference>
<organism evidence="2 3">
    <name type="scientific">Colletotrichum fioriniae PJ7</name>
    <dbReference type="NCBI Taxonomy" id="1445577"/>
    <lineage>
        <taxon>Eukaryota</taxon>
        <taxon>Fungi</taxon>
        <taxon>Dikarya</taxon>
        <taxon>Ascomycota</taxon>
        <taxon>Pezizomycotina</taxon>
        <taxon>Sordariomycetes</taxon>
        <taxon>Hypocreomycetidae</taxon>
        <taxon>Glomerellales</taxon>
        <taxon>Glomerellaceae</taxon>
        <taxon>Colletotrichum</taxon>
        <taxon>Colletotrichum acutatum species complex</taxon>
    </lineage>
</organism>
<dbReference type="SUPFAM" id="SSF53474">
    <property type="entry name" value="alpha/beta-Hydrolases"/>
    <property type="match status" value="1"/>
</dbReference>
<dbReference type="InterPro" id="IPR013094">
    <property type="entry name" value="AB_hydrolase_3"/>
</dbReference>
<gene>
    <name evidence="2" type="ORF">CFIO01_10389</name>
</gene>
<feature type="domain" description="Alpha/beta hydrolase fold-3" evidence="1">
    <location>
        <begin position="56"/>
        <end position="177"/>
    </location>
</feature>
<reference evidence="2 3" key="1">
    <citation type="submission" date="2014-02" db="EMBL/GenBank/DDBJ databases">
        <title>The genome sequence of Colletotrichum fioriniae PJ7.</title>
        <authorList>
            <person name="Baroncelli R."/>
            <person name="Thon M.R."/>
        </authorList>
    </citation>
    <scope>NUCLEOTIDE SEQUENCE [LARGE SCALE GENOMIC DNA]</scope>
    <source>
        <strain evidence="2 3">PJ7</strain>
    </source>
</reference>
<dbReference type="HOGENOM" id="CLU_012494_9_1_1"/>
<dbReference type="InterPro" id="IPR050466">
    <property type="entry name" value="Carboxylest/Gibb_receptor"/>
</dbReference>
<dbReference type="KEGG" id="cfj:CFIO01_10389"/>
<dbReference type="GO" id="GO:0016787">
    <property type="term" value="F:hydrolase activity"/>
    <property type="evidence" value="ECO:0007669"/>
    <property type="project" value="InterPro"/>
</dbReference>
<protein>
    <recommendedName>
        <fullName evidence="1">Alpha/beta hydrolase fold-3 domain-containing protein</fullName>
    </recommendedName>
</protein>
<dbReference type="PANTHER" id="PTHR23024:SF339">
    <property type="entry name" value="ALPHA_BETA HYDROLASE FOLD-3 DOMAIN-CONTAINING PROTEIN"/>
    <property type="match status" value="1"/>
</dbReference>
<dbReference type="AlphaFoldDB" id="A0A010Q6Z7"/>
<proteinExistence type="predicted"/>
<dbReference type="Pfam" id="PF07859">
    <property type="entry name" value="Abhydrolase_3"/>
    <property type="match status" value="1"/>
</dbReference>
<dbReference type="OrthoDB" id="19653at2759"/>
<evidence type="ECO:0000313" key="2">
    <source>
        <dbReference type="EMBL" id="EXF75627.1"/>
    </source>
</evidence>
<sequence length="329" mass="36429">MDLLPHPDDMSRFSDFTILTTIYKTVSDHPITTDVLIPKKLTEAPSPVTSSCPIILRYHGGGFIGGASLYPGFFAPWHMELAARHSAVIVSPNYRLAPESTIDDLLEDVEDHWAWVHEELASFLKEETGGRVDVDTDRILTAGDSAGGYLSIMTGLSHAKEIRAVTAAYPCIDLADAHFMERPTAPVFGLALPQSIIDDHFEKIRSGEAPALISNDRNLERGLLMFANLQHGGFPKMFPLEKKQLFPFERLRAGQKLPRGGVFVWQGADDSVVPAKGNIALKELVREVDPELEFNLAVQPGEHGFDAMTKIDEEWMASGLRNLVKAWLQ</sequence>